<dbReference type="EMBL" id="VHSG01000012">
    <property type="protein sequence ID" value="TQV78931.1"/>
    <property type="molecule type" value="Genomic_DNA"/>
</dbReference>
<accession>A0A545TP33</accession>
<dbReference type="Gene3D" id="2.30.40.10">
    <property type="entry name" value="Urease, subunit C, domain 1"/>
    <property type="match status" value="1"/>
</dbReference>
<dbReference type="PIRSF" id="PIRSF038994">
    <property type="entry name" value="NagA"/>
    <property type="match status" value="1"/>
</dbReference>
<evidence type="ECO:0000256" key="3">
    <source>
        <dbReference type="ARBA" id="ARBA00022801"/>
    </source>
</evidence>
<evidence type="ECO:0000256" key="8">
    <source>
        <dbReference type="PIRSR" id="PIRSR038994-3"/>
    </source>
</evidence>
<dbReference type="SUPFAM" id="SSF51338">
    <property type="entry name" value="Composite domain of metallo-dependent hydrolases"/>
    <property type="match status" value="1"/>
</dbReference>
<organism evidence="10 11">
    <name type="scientific">Exilibacterium tricleocarpae</name>
    <dbReference type="NCBI Taxonomy" id="2591008"/>
    <lineage>
        <taxon>Bacteria</taxon>
        <taxon>Pseudomonadati</taxon>
        <taxon>Pseudomonadota</taxon>
        <taxon>Gammaproteobacteria</taxon>
        <taxon>Cellvibrionales</taxon>
        <taxon>Cellvibrionaceae</taxon>
        <taxon>Exilibacterium</taxon>
    </lineage>
</organism>
<dbReference type="EC" id="3.5.1.25" evidence="10"/>
<feature type="binding site" evidence="7">
    <location>
        <position position="140"/>
    </location>
    <ligand>
        <name>substrate</name>
    </ligand>
</feature>
<keyword evidence="3 5" id="KW-0378">Hydrolase</keyword>
<evidence type="ECO:0000313" key="11">
    <source>
        <dbReference type="Proteomes" id="UP000319732"/>
    </source>
</evidence>
<feature type="binding site" evidence="8">
    <location>
        <position position="129"/>
    </location>
    <ligand>
        <name>Zn(2+)</name>
        <dbReference type="ChEBI" id="CHEBI:29105"/>
    </ligand>
</feature>
<feature type="domain" description="Amidohydrolase-related" evidence="9">
    <location>
        <begin position="51"/>
        <end position="377"/>
    </location>
</feature>
<dbReference type="InterPro" id="IPR032466">
    <property type="entry name" value="Metal_Hydrolase"/>
</dbReference>
<dbReference type="NCBIfam" id="TIGR00221">
    <property type="entry name" value="nagA"/>
    <property type="match status" value="1"/>
</dbReference>
<feature type="binding site" evidence="7">
    <location>
        <begin position="305"/>
        <end position="307"/>
    </location>
    <ligand>
        <name>substrate</name>
    </ligand>
</feature>
<dbReference type="PANTHER" id="PTHR11113">
    <property type="entry name" value="N-ACETYLGLUCOSAMINE-6-PHOSPHATE DEACETYLASE"/>
    <property type="match status" value="1"/>
</dbReference>
<evidence type="ECO:0000256" key="2">
    <source>
        <dbReference type="ARBA" id="ARBA00022723"/>
    </source>
</evidence>
<dbReference type="GO" id="GO:0006046">
    <property type="term" value="P:N-acetylglucosamine catabolic process"/>
    <property type="evidence" value="ECO:0007669"/>
    <property type="project" value="TreeGrafter"/>
</dbReference>
<dbReference type="AlphaFoldDB" id="A0A545TP33"/>
<feature type="binding site" evidence="7">
    <location>
        <begin position="217"/>
        <end position="218"/>
    </location>
    <ligand>
        <name>substrate</name>
    </ligand>
</feature>
<dbReference type="OrthoDB" id="9776488at2"/>
<evidence type="ECO:0000256" key="6">
    <source>
        <dbReference type="PIRSR" id="PIRSR038994-1"/>
    </source>
</evidence>
<dbReference type="FunFam" id="3.20.20.140:FF:000004">
    <property type="entry name" value="N-acetylglucosamine-6-phosphate deacetylase"/>
    <property type="match status" value="1"/>
</dbReference>
<evidence type="ECO:0000313" key="10">
    <source>
        <dbReference type="EMBL" id="TQV78931.1"/>
    </source>
</evidence>
<keyword evidence="4 5" id="KW-0119">Carbohydrate metabolism</keyword>
<dbReference type="InterPro" id="IPR011059">
    <property type="entry name" value="Metal-dep_hydrolase_composite"/>
</dbReference>
<evidence type="ECO:0000256" key="4">
    <source>
        <dbReference type="ARBA" id="ARBA00023277"/>
    </source>
</evidence>
<evidence type="ECO:0000256" key="5">
    <source>
        <dbReference type="PIRNR" id="PIRNR038994"/>
    </source>
</evidence>
<evidence type="ECO:0000256" key="7">
    <source>
        <dbReference type="PIRSR" id="PIRSR038994-2"/>
    </source>
</evidence>
<dbReference type="CDD" id="cd00854">
    <property type="entry name" value="NagA"/>
    <property type="match status" value="1"/>
</dbReference>
<protein>
    <submittedName>
        <fullName evidence="10">N-acetylglucosamine-6-phosphate deacetylase</fullName>
        <ecNumber evidence="10">3.5.1.25</ecNumber>
    </submittedName>
</protein>
<comment type="similarity">
    <text evidence="1 5">Belongs to the metallo-dependent hydrolases superfamily. NagA family.</text>
</comment>
<dbReference type="Pfam" id="PF22643">
    <property type="entry name" value="NagA_N"/>
    <property type="match status" value="1"/>
</dbReference>
<feature type="active site" description="Proton donor/acceptor" evidence="6">
    <location>
        <position position="272"/>
    </location>
</feature>
<comment type="caution">
    <text evidence="10">The sequence shown here is derived from an EMBL/GenBank/DDBJ whole genome shotgun (WGS) entry which is preliminary data.</text>
</comment>
<name>A0A545TP33_9GAMM</name>
<dbReference type="PANTHER" id="PTHR11113:SF14">
    <property type="entry name" value="N-ACETYLGLUCOSAMINE-6-PHOSPHATE DEACETYLASE"/>
    <property type="match status" value="1"/>
</dbReference>
<dbReference type="GO" id="GO:0008448">
    <property type="term" value="F:N-acetylglucosamine-6-phosphate deacetylase activity"/>
    <property type="evidence" value="ECO:0007669"/>
    <property type="project" value="UniProtKB-EC"/>
</dbReference>
<proteinExistence type="inferred from homology"/>
<feature type="binding site" evidence="7">
    <location>
        <position position="249"/>
    </location>
    <ligand>
        <name>substrate</name>
    </ligand>
</feature>
<dbReference type="InterPro" id="IPR003764">
    <property type="entry name" value="GlcNAc_6-P_deAcase"/>
</dbReference>
<dbReference type="Gene3D" id="3.20.20.140">
    <property type="entry name" value="Metal-dependent hydrolases"/>
    <property type="match status" value="1"/>
</dbReference>
<reference evidence="10 11" key="1">
    <citation type="submission" date="2019-06" db="EMBL/GenBank/DDBJ databases">
        <title>Whole genome sequence for Cellvibrionaceae sp. R142.</title>
        <authorList>
            <person name="Wang G."/>
        </authorList>
    </citation>
    <scope>NUCLEOTIDE SEQUENCE [LARGE SCALE GENOMIC DNA]</scope>
    <source>
        <strain evidence="10 11">R142</strain>
    </source>
</reference>
<dbReference type="InterPro" id="IPR006680">
    <property type="entry name" value="Amidohydro-rel"/>
</dbReference>
<dbReference type="Pfam" id="PF01979">
    <property type="entry name" value="Amidohydro_1"/>
    <property type="match status" value="1"/>
</dbReference>
<feature type="binding site" evidence="8">
    <location>
        <position position="193"/>
    </location>
    <ligand>
        <name>Zn(2+)</name>
        <dbReference type="ChEBI" id="CHEBI:29105"/>
    </ligand>
</feature>
<dbReference type="RefSeq" id="WP_142904766.1">
    <property type="nucleotide sequence ID" value="NZ_ML660093.1"/>
</dbReference>
<feature type="binding site" evidence="7">
    <location>
        <position position="225"/>
    </location>
    <ligand>
        <name>substrate</name>
    </ligand>
</feature>
<keyword evidence="11" id="KW-1185">Reference proteome</keyword>
<evidence type="ECO:0000256" key="1">
    <source>
        <dbReference type="ARBA" id="ARBA00010716"/>
    </source>
</evidence>
<evidence type="ECO:0000259" key="9">
    <source>
        <dbReference type="Pfam" id="PF01979"/>
    </source>
</evidence>
<feature type="binding site" evidence="8">
    <location>
        <position position="214"/>
    </location>
    <ligand>
        <name>Zn(2+)</name>
        <dbReference type="ChEBI" id="CHEBI:29105"/>
    </ligand>
</feature>
<dbReference type="SUPFAM" id="SSF51556">
    <property type="entry name" value="Metallo-dependent hydrolases"/>
    <property type="match status" value="1"/>
</dbReference>
<dbReference type="GO" id="GO:0046872">
    <property type="term" value="F:metal ion binding"/>
    <property type="evidence" value="ECO:0007669"/>
    <property type="project" value="UniProtKB-KW"/>
</dbReference>
<sequence length="381" mass="40301">MEQALSGAVLFDGDTFIEDHGVICRDGQIEAVLPSHQLPADVATTKLESGILAPGFIDTQVNGGGGVLFNNAPSCTTLATMVQAHRATGTTGMLPTLISDTREVLCAGAGAVQRAVAENLPGILGLHIEGPFFNPARRGTHNEQYLHPPSSEEIDWLCSLRGVKVILTLAPEQTRPGQIKTLSDAGILVCAGHSDARGAEIRAALEEGLVGFTHLYNAMRPLQSREPGVVGAALDDPDSWCGIIVDGHHVDPVSVRVALAAKPAGKMILVTDAMATVGSDDKSFQLYGETICETGGRLVNAEGRLAGSAIGMLDAVRISCETVGVALEESLRMASLYPAGLLQLDRALGRLRPGYRADMVHFDARGWRVHNTWIAGEHCAH</sequence>
<dbReference type="Proteomes" id="UP000319732">
    <property type="component" value="Unassembled WGS sequence"/>
</dbReference>
<gene>
    <name evidence="10" type="primary">nagA</name>
    <name evidence="10" type="ORF">FKG94_13040</name>
</gene>
<keyword evidence="2 8" id="KW-0479">Metal-binding</keyword>
<comment type="cofactor">
    <cofactor evidence="8">
        <name>a divalent metal cation</name>
        <dbReference type="ChEBI" id="CHEBI:60240"/>
    </cofactor>
    <text evidence="8">Binds 1 divalent metal cation per subunit.</text>
</comment>